<protein>
    <recommendedName>
        <fullName evidence="3">FecR protein domain-containing protein</fullName>
    </recommendedName>
</protein>
<sequence length="148" mass="16008">MNRRTRTALGALAGGALLLAIGGALWLTLKPAADLSGRYGSQGQIRLSSGAVINATHSIQFSDGRFYAMSRQGDVLVETSGHIEHASDDRYLLRVDSGEVTRLRAEIDNALLFNLLYGRHKGAVIHLEPLHGCLYARETRQLYCAGGS</sequence>
<name>A0ABS2I7K8_9GAMM</name>
<gene>
    <name evidence="1" type="ORF">JQX08_00270</name>
</gene>
<evidence type="ECO:0000313" key="2">
    <source>
        <dbReference type="Proteomes" id="UP000717995"/>
    </source>
</evidence>
<dbReference type="Proteomes" id="UP000717995">
    <property type="component" value="Unassembled WGS sequence"/>
</dbReference>
<evidence type="ECO:0000313" key="1">
    <source>
        <dbReference type="EMBL" id="MBM7059134.1"/>
    </source>
</evidence>
<proteinExistence type="predicted"/>
<reference evidence="1 2" key="1">
    <citation type="submission" date="2021-02" db="EMBL/GenBank/DDBJ databases">
        <authorList>
            <person name="Lee D.-H."/>
        </authorList>
    </citation>
    <scope>NUCLEOTIDE SEQUENCE [LARGE SCALE GENOMIC DNA]</scope>
    <source>
        <strain evidence="1 2">UL073</strain>
    </source>
</reference>
<comment type="caution">
    <text evidence="1">The sequence shown here is derived from an EMBL/GenBank/DDBJ whole genome shotgun (WGS) entry which is preliminary data.</text>
</comment>
<accession>A0ABS2I7K8</accession>
<dbReference type="EMBL" id="JAFEUP010000001">
    <property type="protein sequence ID" value="MBM7059134.1"/>
    <property type="molecule type" value="Genomic_DNA"/>
</dbReference>
<keyword evidence="2" id="KW-1185">Reference proteome</keyword>
<organism evidence="1 2">
    <name type="scientific">Zestomonas insulae</name>
    <dbReference type="NCBI Taxonomy" id="2809017"/>
    <lineage>
        <taxon>Bacteria</taxon>
        <taxon>Pseudomonadati</taxon>
        <taxon>Pseudomonadota</taxon>
        <taxon>Gammaproteobacteria</taxon>
        <taxon>Pseudomonadales</taxon>
        <taxon>Pseudomonadaceae</taxon>
        <taxon>Zestomonas</taxon>
    </lineage>
</organism>
<evidence type="ECO:0008006" key="3">
    <source>
        <dbReference type="Google" id="ProtNLM"/>
    </source>
</evidence>
<dbReference type="RefSeq" id="WP_204913858.1">
    <property type="nucleotide sequence ID" value="NZ_JAFEUP010000001.1"/>
</dbReference>